<dbReference type="InterPro" id="IPR050796">
    <property type="entry name" value="SCF_F-box_component"/>
</dbReference>
<dbReference type="SUPFAM" id="SSF81383">
    <property type="entry name" value="F-box domain"/>
    <property type="match status" value="1"/>
</dbReference>
<evidence type="ECO:0000259" key="3">
    <source>
        <dbReference type="Pfam" id="PF00646"/>
    </source>
</evidence>
<feature type="non-terminal residue" evidence="4">
    <location>
        <position position="1"/>
    </location>
</feature>
<feature type="compositionally biased region" description="Basic and acidic residues" evidence="1">
    <location>
        <begin position="277"/>
        <end position="297"/>
    </location>
</feature>
<dbReference type="EMBL" id="JAKUCV010007417">
    <property type="protein sequence ID" value="KAJ4823579.1"/>
    <property type="molecule type" value="Genomic_DNA"/>
</dbReference>
<dbReference type="PANTHER" id="PTHR31672">
    <property type="entry name" value="BNACNNG10540D PROTEIN"/>
    <property type="match status" value="1"/>
</dbReference>
<dbReference type="Proteomes" id="UP001141552">
    <property type="component" value="Unassembled WGS sequence"/>
</dbReference>
<feature type="region of interest" description="Disordered" evidence="1">
    <location>
        <begin position="259"/>
        <end position="313"/>
    </location>
</feature>
<evidence type="ECO:0000256" key="2">
    <source>
        <dbReference type="SAM" id="Phobius"/>
    </source>
</evidence>
<keyword evidence="5" id="KW-1185">Reference proteome</keyword>
<accession>A0A9Q0F290</accession>
<sequence length="313" mass="36290">MAIQIPLQERLQNRNHEDFCKVSGTEYYTHQASNSNVMEVKDCFPLEIVEEIIARLPTESLIRFLCMSKEWYSYRSSDKLNSLRSKLAPPDEQLVKILDPIDLKVWNFNDHLETPNTLSFPSDGHVTPAGFSHNCQDRRMILLAIKVVLHMVLAMILYLTITKSFRSLYFLLDRMSVQTRIFSLKANSCNQISNQKICEYIGKMGLFFNGALHWYSGYREIVALDLENEEFYKVPLPGPDIGCMPMQYEEEVRVIDFNRKEESDEGSEEYNEESDEGSNHEESVEGSNKETNKTHEGSDEESEEGCDERYYKV</sequence>
<organism evidence="4 5">
    <name type="scientific">Turnera subulata</name>
    <dbReference type="NCBI Taxonomy" id="218843"/>
    <lineage>
        <taxon>Eukaryota</taxon>
        <taxon>Viridiplantae</taxon>
        <taxon>Streptophyta</taxon>
        <taxon>Embryophyta</taxon>
        <taxon>Tracheophyta</taxon>
        <taxon>Spermatophyta</taxon>
        <taxon>Magnoliopsida</taxon>
        <taxon>eudicotyledons</taxon>
        <taxon>Gunneridae</taxon>
        <taxon>Pentapetalae</taxon>
        <taxon>rosids</taxon>
        <taxon>fabids</taxon>
        <taxon>Malpighiales</taxon>
        <taxon>Passifloraceae</taxon>
        <taxon>Turnera</taxon>
    </lineage>
</organism>
<comment type="caution">
    <text evidence="4">The sequence shown here is derived from an EMBL/GenBank/DDBJ whole genome shotgun (WGS) entry which is preliminary data.</text>
</comment>
<dbReference type="InterPro" id="IPR036047">
    <property type="entry name" value="F-box-like_dom_sf"/>
</dbReference>
<feature type="compositionally biased region" description="Acidic residues" evidence="1">
    <location>
        <begin position="263"/>
        <end position="276"/>
    </location>
</feature>
<reference evidence="4" key="2">
    <citation type="journal article" date="2023" name="Plants (Basel)">
        <title>Annotation of the Turnera subulata (Passifloraceae) Draft Genome Reveals the S-Locus Evolved after the Divergence of Turneroideae from Passifloroideae in a Stepwise Manner.</title>
        <authorList>
            <person name="Henning P.M."/>
            <person name="Roalson E.H."/>
            <person name="Mir W."/>
            <person name="McCubbin A.G."/>
            <person name="Shore J.S."/>
        </authorList>
    </citation>
    <scope>NUCLEOTIDE SEQUENCE</scope>
    <source>
        <strain evidence="4">F60SS</strain>
    </source>
</reference>
<protein>
    <recommendedName>
        <fullName evidence="3">F-box domain-containing protein</fullName>
    </recommendedName>
</protein>
<gene>
    <name evidence="4" type="ORF">Tsubulata_039618</name>
</gene>
<evidence type="ECO:0000256" key="1">
    <source>
        <dbReference type="SAM" id="MobiDB-lite"/>
    </source>
</evidence>
<name>A0A9Q0F290_9ROSI</name>
<evidence type="ECO:0000313" key="5">
    <source>
        <dbReference type="Proteomes" id="UP001141552"/>
    </source>
</evidence>
<keyword evidence="2" id="KW-0472">Membrane</keyword>
<keyword evidence="2" id="KW-0812">Transmembrane</keyword>
<dbReference type="InterPro" id="IPR001810">
    <property type="entry name" value="F-box_dom"/>
</dbReference>
<feature type="domain" description="F-box" evidence="3">
    <location>
        <begin position="43"/>
        <end position="73"/>
    </location>
</feature>
<dbReference type="OrthoDB" id="591557at2759"/>
<evidence type="ECO:0000313" key="4">
    <source>
        <dbReference type="EMBL" id="KAJ4823579.1"/>
    </source>
</evidence>
<keyword evidence="2" id="KW-1133">Transmembrane helix</keyword>
<feature type="transmembrane region" description="Helical" evidence="2">
    <location>
        <begin position="140"/>
        <end position="161"/>
    </location>
</feature>
<proteinExistence type="predicted"/>
<reference evidence="4" key="1">
    <citation type="submission" date="2022-02" db="EMBL/GenBank/DDBJ databases">
        <authorList>
            <person name="Henning P.M."/>
            <person name="McCubbin A.G."/>
            <person name="Shore J.S."/>
        </authorList>
    </citation>
    <scope>NUCLEOTIDE SEQUENCE</scope>
    <source>
        <strain evidence="4">F60SS</strain>
        <tissue evidence="4">Leaves</tissue>
    </source>
</reference>
<dbReference type="AlphaFoldDB" id="A0A9Q0F290"/>
<dbReference type="Pfam" id="PF00646">
    <property type="entry name" value="F-box"/>
    <property type="match status" value="1"/>
</dbReference>